<protein>
    <submittedName>
        <fullName evidence="5">Putative ABC transport system ATP-binding protein</fullName>
    </submittedName>
</protein>
<dbReference type="EMBL" id="QGGR01000010">
    <property type="protein sequence ID" value="PWK46265.1"/>
    <property type="molecule type" value="Genomic_DNA"/>
</dbReference>
<comment type="caution">
    <text evidence="5">The sequence shown here is derived from an EMBL/GenBank/DDBJ whole genome shotgun (WGS) entry which is preliminary data.</text>
</comment>
<dbReference type="InterPro" id="IPR050166">
    <property type="entry name" value="ABC_transporter_ATP-bind"/>
</dbReference>
<evidence type="ECO:0000256" key="2">
    <source>
        <dbReference type="ARBA" id="ARBA00022741"/>
    </source>
</evidence>
<dbReference type="PANTHER" id="PTHR42788:SF13">
    <property type="entry name" value="ALIPHATIC SULFONATES IMPORT ATP-BINDING PROTEIN SSUB"/>
    <property type="match status" value="1"/>
</dbReference>
<dbReference type="AlphaFoldDB" id="A0A316FDR1"/>
<evidence type="ECO:0000256" key="3">
    <source>
        <dbReference type="ARBA" id="ARBA00022840"/>
    </source>
</evidence>
<sequence length="219" mass="22985">MSAPHAGPKILRGEGLGHHFPGAPFLFRGLDLNLEPGEITGLCGPSGSGKSTLLSLLAGWVTPVEGRIERIGVSRTGWVFQNPYGVPARTALDHVCLPLLAAGRTRPEARERAREVLAAFQLDRAACQPFRELSGGEAQRLMLARAVCAAPDLLLVDEPTAQLDITTAATVNRTLGAVAQDGTIVVIATHDPHTRDACTRVVDLAVHGRTGLTAGAPAS</sequence>
<gene>
    <name evidence="5" type="ORF">BC793_110259</name>
</gene>
<accession>A0A316FDR1</accession>
<dbReference type="SMART" id="SM00382">
    <property type="entry name" value="AAA"/>
    <property type="match status" value="1"/>
</dbReference>
<dbReference type="RefSeq" id="WP_203896341.1">
    <property type="nucleotide sequence ID" value="NZ_BONA01000053.1"/>
</dbReference>
<organism evidence="5 6">
    <name type="scientific">Actinoplanes xinjiangensis</name>
    <dbReference type="NCBI Taxonomy" id="512350"/>
    <lineage>
        <taxon>Bacteria</taxon>
        <taxon>Bacillati</taxon>
        <taxon>Actinomycetota</taxon>
        <taxon>Actinomycetes</taxon>
        <taxon>Micromonosporales</taxon>
        <taxon>Micromonosporaceae</taxon>
        <taxon>Actinoplanes</taxon>
    </lineage>
</organism>
<reference evidence="5 6" key="1">
    <citation type="submission" date="2018-05" db="EMBL/GenBank/DDBJ databases">
        <title>Genomic Encyclopedia of Archaeal and Bacterial Type Strains, Phase II (KMG-II): from individual species to whole genera.</title>
        <authorList>
            <person name="Goeker M."/>
        </authorList>
    </citation>
    <scope>NUCLEOTIDE SEQUENCE [LARGE SCALE GENOMIC DNA]</scope>
    <source>
        <strain evidence="5 6">DSM 45184</strain>
    </source>
</reference>
<evidence type="ECO:0000256" key="1">
    <source>
        <dbReference type="ARBA" id="ARBA00022448"/>
    </source>
</evidence>
<dbReference type="SUPFAM" id="SSF52540">
    <property type="entry name" value="P-loop containing nucleoside triphosphate hydrolases"/>
    <property type="match status" value="1"/>
</dbReference>
<keyword evidence="3 5" id="KW-0067">ATP-binding</keyword>
<dbReference type="InterPro" id="IPR017871">
    <property type="entry name" value="ABC_transporter-like_CS"/>
</dbReference>
<feature type="domain" description="ABC transporter" evidence="4">
    <location>
        <begin position="11"/>
        <end position="219"/>
    </location>
</feature>
<name>A0A316FDR1_9ACTN</name>
<dbReference type="Pfam" id="PF00005">
    <property type="entry name" value="ABC_tran"/>
    <property type="match status" value="1"/>
</dbReference>
<dbReference type="PROSITE" id="PS50893">
    <property type="entry name" value="ABC_TRANSPORTER_2"/>
    <property type="match status" value="1"/>
</dbReference>
<dbReference type="InterPro" id="IPR027417">
    <property type="entry name" value="P-loop_NTPase"/>
</dbReference>
<keyword evidence="2" id="KW-0547">Nucleotide-binding</keyword>
<keyword evidence="1" id="KW-0813">Transport</keyword>
<dbReference type="Gene3D" id="3.40.50.300">
    <property type="entry name" value="P-loop containing nucleotide triphosphate hydrolases"/>
    <property type="match status" value="1"/>
</dbReference>
<dbReference type="PANTHER" id="PTHR42788">
    <property type="entry name" value="TAURINE IMPORT ATP-BINDING PROTEIN-RELATED"/>
    <property type="match status" value="1"/>
</dbReference>
<evidence type="ECO:0000313" key="5">
    <source>
        <dbReference type="EMBL" id="PWK46265.1"/>
    </source>
</evidence>
<dbReference type="PROSITE" id="PS00211">
    <property type="entry name" value="ABC_TRANSPORTER_1"/>
    <property type="match status" value="1"/>
</dbReference>
<evidence type="ECO:0000313" key="6">
    <source>
        <dbReference type="Proteomes" id="UP000245697"/>
    </source>
</evidence>
<dbReference type="InterPro" id="IPR003439">
    <property type="entry name" value="ABC_transporter-like_ATP-bd"/>
</dbReference>
<dbReference type="GO" id="GO:0005524">
    <property type="term" value="F:ATP binding"/>
    <property type="evidence" value="ECO:0007669"/>
    <property type="project" value="UniProtKB-KW"/>
</dbReference>
<proteinExistence type="predicted"/>
<evidence type="ECO:0000259" key="4">
    <source>
        <dbReference type="PROSITE" id="PS50893"/>
    </source>
</evidence>
<dbReference type="InterPro" id="IPR003593">
    <property type="entry name" value="AAA+_ATPase"/>
</dbReference>
<dbReference type="GO" id="GO:0016887">
    <property type="term" value="F:ATP hydrolysis activity"/>
    <property type="evidence" value="ECO:0007669"/>
    <property type="project" value="InterPro"/>
</dbReference>
<keyword evidence="6" id="KW-1185">Reference proteome</keyword>
<dbReference type="Proteomes" id="UP000245697">
    <property type="component" value="Unassembled WGS sequence"/>
</dbReference>